<feature type="compositionally biased region" description="Basic and acidic residues" evidence="6">
    <location>
        <begin position="136"/>
        <end position="150"/>
    </location>
</feature>
<proteinExistence type="inferred from homology"/>
<dbReference type="Gene3D" id="3.10.20.80">
    <property type="entry name" value="Translation initiation factor 3 (IF-3), N-terminal domain"/>
    <property type="match status" value="1"/>
</dbReference>
<dbReference type="InterPro" id="IPR001288">
    <property type="entry name" value="Translation_initiation_fac_3"/>
</dbReference>
<protein>
    <recommendedName>
        <fullName evidence="4 5">Translation initiation factor IF-3</fullName>
    </recommendedName>
</protein>
<evidence type="ECO:0000313" key="10">
    <source>
        <dbReference type="Proteomes" id="UP000093044"/>
    </source>
</evidence>
<name>A0A1B2I5Z9_9BACT</name>
<sequence length="174" mass="19749">MAEAAELDLVEVAPQAKPPVCRIMNYGKFRFQQQKRDKDARKKQKNQVVKEIKMRPKIDLHDYEFKVKAIQTFLQAGHRVKVSIFFRGREMAFLDRGREVLKKVVAAVSEFGKVEMEPRMEGSYMRIMIAPAAETPVKKPEAAAEPKPRSEGSAAAPVKAQRVKKDVLPDADQI</sequence>
<dbReference type="GO" id="GO:0043022">
    <property type="term" value="F:ribosome binding"/>
    <property type="evidence" value="ECO:0007669"/>
    <property type="project" value="TreeGrafter"/>
</dbReference>
<dbReference type="FunFam" id="3.30.110.10:FF:000001">
    <property type="entry name" value="Translation initiation factor IF-3"/>
    <property type="match status" value="1"/>
</dbReference>
<dbReference type="GO" id="GO:0003743">
    <property type="term" value="F:translation initiation factor activity"/>
    <property type="evidence" value="ECO:0007669"/>
    <property type="project" value="UniProtKB-UniRule"/>
</dbReference>
<dbReference type="GO" id="GO:0032790">
    <property type="term" value="P:ribosome disassembly"/>
    <property type="evidence" value="ECO:0007669"/>
    <property type="project" value="TreeGrafter"/>
</dbReference>
<evidence type="ECO:0000256" key="4">
    <source>
        <dbReference type="NCBIfam" id="TIGR00168"/>
    </source>
</evidence>
<dbReference type="EMBL" id="CP016757">
    <property type="protein sequence ID" value="ANZ45384.1"/>
    <property type="molecule type" value="Genomic_DNA"/>
</dbReference>
<evidence type="ECO:0000256" key="2">
    <source>
        <dbReference type="ARBA" id="ARBA00022540"/>
    </source>
</evidence>
<dbReference type="Pfam" id="PF00707">
    <property type="entry name" value="IF3_C"/>
    <property type="match status" value="1"/>
</dbReference>
<keyword evidence="10" id="KW-1185">Reference proteome</keyword>
<dbReference type="InterPro" id="IPR019815">
    <property type="entry name" value="Translation_initiation_fac_3_C"/>
</dbReference>
<feature type="domain" description="Translation initiation factor 3 C-terminal" evidence="7">
    <location>
        <begin position="48"/>
        <end position="131"/>
    </location>
</feature>
<dbReference type="InterPro" id="IPR036788">
    <property type="entry name" value="T_IF-3_C_sf"/>
</dbReference>
<dbReference type="PANTHER" id="PTHR10938">
    <property type="entry name" value="TRANSLATION INITIATION FACTOR IF-3"/>
    <property type="match status" value="1"/>
</dbReference>
<dbReference type="SUPFAM" id="SSF55200">
    <property type="entry name" value="Translation initiation factor IF3, C-terminal domain"/>
    <property type="match status" value="1"/>
</dbReference>
<evidence type="ECO:0000259" key="8">
    <source>
        <dbReference type="Pfam" id="PF05198"/>
    </source>
</evidence>
<dbReference type="InterPro" id="IPR019814">
    <property type="entry name" value="Translation_initiation_fac_3_N"/>
</dbReference>
<gene>
    <name evidence="9" type="ORF">BED41_10115</name>
</gene>
<dbReference type="InterPro" id="IPR019813">
    <property type="entry name" value="Translation_initiation_fac3_CS"/>
</dbReference>
<dbReference type="STRING" id="1197717.BED41_10115"/>
<reference evidence="9" key="1">
    <citation type="submission" date="2016-08" db="EMBL/GenBank/DDBJ databases">
        <title>Complete genome of Cloacibacillus porcorum.</title>
        <authorList>
            <person name="Looft T."/>
            <person name="Bayles D.O."/>
            <person name="Alt D.P."/>
        </authorList>
    </citation>
    <scope>NUCLEOTIDE SEQUENCE [LARGE SCALE GENOMIC DNA]</scope>
    <source>
        <strain evidence="9">CL-84</strain>
    </source>
</reference>
<dbReference type="KEGG" id="cpor:BED41_10115"/>
<dbReference type="Gene3D" id="3.30.110.10">
    <property type="entry name" value="Translation initiation factor 3 (IF-3), C-terminal domain"/>
    <property type="match status" value="1"/>
</dbReference>
<dbReference type="Proteomes" id="UP000093044">
    <property type="component" value="Chromosome"/>
</dbReference>
<dbReference type="SUPFAM" id="SSF54364">
    <property type="entry name" value="Translation initiation factor IF3, N-terminal domain"/>
    <property type="match status" value="1"/>
</dbReference>
<comment type="similarity">
    <text evidence="1 5">Belongs to the IF-3 family.</text>
</comment>
<dbReference type="NCBIfam" id="TIGR00168">
    <property type="entry name" value="infC"/>
    <property type="match status" value="1"/>
</dbReference>
<comment type="function">
    <text evidence="5">IF-3 binds to the 30S ribosomal subunit and shifts the equilibrium between 70S ribosomes and their 50S and 30S subunits in favor of the free subunits, thus enhancing the availability of 30S subunits on which protein synthesis initiation begins.</text>
</comment>
<evidence type="ECO:0000256" key="5">
    <source>
        <dbReference type="RuleBase" id="RU000646"/>
    </source>
</evidence>
<dbReference type="PANTHER" id="PTHR10938:SF0">
    <property type="entry name" value="TRANSLATION INITIATION FACTOR IF-3, MITOCHONDRIAL"/>
    <property type="match status" value="1"/>
</dbReference>
<dbReference type="AlphaFoldDB" id="A0A1B2I5Z9"/>
<evidence type="ECO:0000256" key="6">
    <source>
        <dbReference type="SAM" id="MobiDB-lite"/>
    </source>
</evidence>
<dbReference type="PROSITE" id="PS00938">
    <property type="entry name" value="IF3"/>
    <property type="match status" value="1"/>
</dbReference>
<dbReference type="GO" id="GO:0016020">
    <property type="term" value="C:membrane"/>
    <property type="evidence" value="ECO:0007669"/>
    <property type="project" value="TreeGrafter"/>
</dbReference>
<keyword evidence="2 5" id="KW-0396">Initiation factor</keyword>
<comment type="subcellular location">
    <subcellularLocation>
        <location evidence="5">Cytoplasm</location>
    </subcellularLocation>
</comment>
<evidence type="ECO:0000259" key="7">
    <source>
        <dbReference type="Pfam" id="PF00707"/>
    </source>
</evidence>
<comment type="subunit">
    <text evidence="5">Monomer.</text>
</comment>
<dbReference type="Pfam" id="PF05198">
    <property type="entry name" value="IF3_N"/>
    <property type="match status" value="1"/>
</dbReference>
<dbReference type="InterPro" id="IPR036787">
    <property type="entry name" value="T_IF-3_N_sf"/>
</dbReference>
<feature type="region of interest" description="Disordered" evidence="6">
    <location>
        <begin position="135"/>
        <end position="174"/>
    </location>
</feature>
<dbReference type="GO" id="GO:0005829">
    <property type="term" value="C:cytosol"/>
    <property type="evidence" value="ECO:0007669"/>
    <property type="project" value="TreeGrafter"/>
</dbReference>
<evidence type="ECO:0000313" key="9">
    <source>
        <dbReference type="EMBL" id="ANZ45384.1"/>
    </source>
</evidence>
<accession>A0A1B2I5Z9</accession>
<organism evidence="9 10">
    <name type="scientific">Cloacibacillus porcorum</name>
    <dbReference type="NCBI Taxonomy" id="1197717"/>
    <lineage>
        <taxon>Bacteria</taxon>
        <taxon>Thermotogati</taxon>
        <taxon>Synergistota</taxon>
        <taxon>Synergistia</taxon>
        <taxon>Synergistales</taxon>
        <taxon>Synergistaceae</taxon>
        <taxon>Cloacibacillus</taxon>
    </lineage>
</organism>
<feature type="domain" description="Translation initiation factor 3 N-terminal" evidence="8">
    <location>
        <begin position="1"/>
        <end position="40"/>
    </location>
</feature>
<keyword evidence="3 5" id="KW-0648">Protein biosynthesis</keyword>
<evidence type="ECO:0000256" key="3">
    <source>
        <dbReference type="ARBA" id="ARBA00022917"/>
    </source>
</evidence>
<evidence type="ECO:0000256" key="1">
    <source>
        <dbReference type="ARBA" id="ARBA00005439"/>
    </source>
</evidence>